<accession>A0A511QT92</accession>
<dbReference type="RefSeq" id="WP_119010151.1">
    <property type="nucleotide sequence ID" value="NZ_BJXK01000011.1"/>
</dbReference>
<name>A0A511QT92_9VIBR</name>
<feature type="chain" id="PRO_5022060073" description="DUF3299 domain-containing protein" evidence="1">
    <location>
        <begin position="24"/>
        <end position="221"/>
    </location>
</feature>
<evidence type="ECO:0008006" key="4">
    <source>
        <dbReference type="Google" id="ProtNLM"/>
    </source>
</evidence>
<keyword evidence="3" id="KW-1185">Reference proteome</keyword>
<evidence type="ECO:0000313" key="2">
    <source>
        <dbReference type="EMBL" id="GEM80564.1"/>
    </source>
</evidence>
<dbReference type="OrthoDB" id="9784998at2"/>
<dbReference type="Proteomes" id="UP000321113">
    <property type="component" value="Unassembled WGS sequence"/>
</dbReference>
<comment type="caution">
    <text evidence="2">The sequence shown here is derived from an EMBL/GenBank/DDBJ whole genome shotgun (WGS) entry which is preliminary data.</text>
</comment>
<dbReference type="Gene3D" id="2.40.50.870">
    <property type="entry name" value="Protein of unknown function (DUF3299)"/>
    <property type="match status" value="1"/>
</dbReference>
<evidence type="ECO:0000256" key="1">
    <source>
        <dbReference type="SAM" id="SignalP"/>
    </source>
</evidence>
<keyword evidence="1" id="KW-0732">Signal</keyword>
<organism evidence="2 3">
    <name type="scientific">Vibrio superstes NBRC 103154</name>
    <dbReference type="NCBI Taxonomy" id="1219062"/>
    <lineage>
        <taxon>Bacteria</taxon>
        <taxon>Pseudomonadati</taxon>
        <taxon>Pseudomonadota</taxon>
        <taxon>Gammaproteobacteria</taxon>
        <taxon>Vibrionales</taxon>
        <taxon>Vibrionaceae</taxon>
        <taxon>Vibrio</taxon>
    </lineage>
</organism>
<dbReference type="Pfam" id="PF11736">
    <property type="entry name" value="DUF3299"/>
    <property type="match status" value="1"/>
</dbReference>
<gene>
    <name evidence="2" type="ORF">VSU01S_28090</name>
</gene>
<proteinExistence type="predicted"/>
<sequence>MKHLFKLLSLGVLAVSFSTLALANTTKNTIGWQDLRPEPVEVESPFKGLSSQQIIWLDSITRYETEKSHPNMTPSDALTAKAEEARQQLDAQKIDYNSIFEKRRQNAFQRQSATFLPNPKVEGLNGRIPGFVVPVEMDGLKVIQFYLVPIAGQCIHTPPPPPNQIVLIDYPQGFELEDLMKPVWVEGELSIGQTKQEIHIVDGNTQVESVYKMEALTIVNY</sequence>
<dbReference type="AlphaFoldDB" id="A0A511QT92"/>
<dbReference type="InterPro" id="IPR021727">
    <property type="entry name" value="DUF3299"/>
</dbReference>
<dbReference type="EMBL" id="BJXK01000011">
    <property type="protein sequence ID" value="GEM80564.1"/>
    <property type="molecule type" value="Genomic_DNA"/>
</dbReference>
<reference evidence="2 3" key="1">
    <citation type="submission" date="2019-07" db="EMBL/GenBank/DDBJ databases">
        <title>Whole genome shotgun sequence of Vibrio superstes NBRC 103154.</title>
        <authorList>
            <person name="Hosoyama A."/>
            <person name="Uohara A."/>
            <person name="Ohji S."/>
            <person name="Ichikawa N."/>
        </authorList>
    </citation>
    <scope>NUCLEOTIDE SEQUENCE [LARGE SCALE GENOMIC DNA]</scope>
    <source>
        <strain evidence="2 3">NBRC 103154</strain>
    </source>
</reference>
<evidence type="ECO:0000313" key="3">
    <source>
        <dbReference type="Proteomes" id="UP000321113"/>
    </source>
</evidence>
<feature type="signal peptide" evidence="1">
    <location>
        <begin position="1"/>
        <end position="23"/>
    </location>
</feature>
<protein>
    <recommendedName>
        <fullName evidence="4">DUF3299 domain-containing protein</fullName>
    </recommendedName>
</protein>